<dbReference type="Proteomes" id="UP000315344">
    <property type="component" value="Unassembled WGS sequence"/>
</dbReference>
<proteinExistence type="predicted"/>
<comment type="caution">
    <text evidence="1">The sequence shown here is derived from an EMBL/GenBank/DDBJ whole genome shotgun (WGS) entry which is preliminary data.</text>
</comment>
<name>A0A533I460_PARDE</name>
<reference evidence="1 2" key="1">
    <citation type="journal article" date="2017" name="Nat. Commun.">
        <title>In situ click chemistry generation of cyclooxygenase-2 inhibitors.</title>
        <authorList>
            <person name="Bhardwaj A."/>
            <person name="Kaur J."/>
            <person name="Wuest M."/>
            <person name="Wuest F."/>
        </authorList>
    </citation>
    <scope>NUCLEOTIDE SEQUENCE [LARGE SCALE GENOMIC DNA]</scope>
    <source>
        <strain evidence="1">S2_012_000_R3_94</strain>
    </source>
</reference>
<dbReference type="EMBL" id="VAFL01000015">
    <property type="protein sequence ID" value="TKW65154.1"/>
    <property type="molecule type" value="Genomic_DNA"/>
</dbReference>
<evidence type="ECO:0000313" key="1">
    <source>
        <dbReference type="EMBL" id="TKW65154.1"/>
    </source>
</evidence>
<sequence>MTTGFIGWKEDQSVLYDTNNICYGLHTAGYLSFYTSYGYWVKRSAQLPPYPKNYMLVNFNQPIYAIAVSNWIAPVVFITGHGSPCGDVVVNGIKYFLFVGASTSTKAYVFDRMTDVPTTGFKHWRESDGTLIFNGGQPPLNIVQTSVPPPDRAPEFSSAEFPNMTDSPYVGSTNGWLQNDSWAYGAIVAVPITAGVEYAASINFTRQSGMVRGYGSSGAGGALPTGKMSAQEYCVGYNGGVYWGFTVTTGFINDIYGNNGSFFYAMPRDRRPSAAVIRTSDYPFPFTR</sequence>
<organism evidence="1 2">
    <name type="scientific">Paracoccus denitrificans</name>
    <dbReference type="NCBI Taxonomy" id="266"/>
    <lineage>
        <taxon>Bacteria</taxon>
        <taxon>Pseudomonadati</taxon>
        <taxon>Pseudomonadota</taxon>
        <taxon>Alphaproteobacteria</taxon>
        <taxon>Rhodobacterales</taxon>
        <taxon>Paracoccaceae</taxon>
        <taxon>Paracoccus</taxon>
    </lineage>
</organism>
<dbReference type="AlphaFoldDB" id="A0A533I460"/>
<protein>
    <submittedName>
        <fullName evidence="1">Uncharacterized protein</fullName>
    </submittedName>
</protein>
<evidence type="ECO:0000313" key="2">
    <source>
        <dbReference type="Proteomes" id="UP000315344"/>
    </source>
</evidence>
<accession>A0A533I460</accession>
<gene>
    <name evidence="1" type="ORF">DI616_15620</name>
</gene>